<dbReference type="InterPro" id="IPR015413">
    <property type="entry name" value="Methionyl/Leucyl_tRNA_Synth"/>
</dbReference>
<proteinExistence type="inferred from homology"/>
<dbReference type="Pfam" id="PF19303">
    <property type="entry name" value="Anticodon_3"/>
    <property type="match status" value="1"/>
</dbReference>
<evidence type="ECO:0000256" key="7">
    <source>
        <dbReference type="RuleBase" id="RU363039"/>
    </source>
</evidence>
<keyword evidence="5 7" id="KW-0648">Protein biosynthesis</keyword>
<dbReference type="EC" id="6.1.1.10" evidence="1"/>
<dbReference type="SUPFAM" id="SSF47323">
    <property type="entry name" value="Anticodon-binding domain of a subclass of class I aminoacyl-tRNA synthetases"/>
    <property type="match status" value="1"/>
</dbReference>
<protein>
    <recommendedName>
        <fullName evidence="1">methionine--tRNA ligase</fullName>
        <ecNumber evidence="1">6.1.1.10</ecNumber>
    </recommendedName>
</protein>
<feature type="domain" description="Methionyl-tRNA synthetase anticodon-binding" evidence="10">
    <location>
        <begin position="159"/>
        <end position="292"/>
    </location>
</feature>
<keyword evidence="12" id="KW-1185">Reference proteome</keyword>
<evidence type="ECO:0000256" key="3">
    <source>
        <dbReference type="ARBA" id="ARBA00022741"/>
    </source>
</evidence>
<feature type="region of interest" description="Disordered" evidence="8">
    <location>
        <begin position="287"/>
        <end position="312"/>
    </location>
</feature>
<comment type="caution">
    <text evidence="11">The sequence shown here is derived from an EMBL/GenBank/DDBJ whole genome shotgun (WGS) entry which is preliminary data.</text>
</comment>
<dbReference type="InterPro" id="IPR009080">
    <property type="entry name" value="tRNAsynth_Ia_anticodon-bd"/>
</dbReference>
<evidence type="ECO:0000256" key="5">
    <source>
        <dbReference type="ARBA" id="ARBA00022917"/>
    </source>
</evidence>
<sequence length="312" mass="34684">MYVWIDALTNYLTGSGWADGQDITKTWPANMHVLGKDIARFHCIYWIAFLMAADIPEPSRLYVHGWWTKDKQKISKSLGNAFDPLDALAQYGNDTLRYYLLREATCTADGDISAGNIVQRLNADLNNVLGNLVMRLTSETLLPGKVTPPLYPECLTLADKNTIDRCNNVLGQVDLCMADVNTQRALTTIFSTLAGVNEYMQHSAPWKLDVTVEEQRQRRETVLYIAMEGVRLCATCLLAFIPDSAAKILDVLAVPAELRVVTSKTLIGQMQGGLPIESGVQIFSKMDMPEAEKGKNKGNKGKQQQKKKGKKN</sequence>
<feature type="compositionally biased region" description="Basic residues" evidence="8">
    <location>
        <begin position="296"/>
        <end position="312"/>
    </location>
</feature>
<evidence type="ECO:0000256" key="2">
    <source>
        <dbReference type="ARBA" id="ARBA00022598"/>
    </source>
</evidence>
<dbReference type="GO" id="GO:0004825">
    <property type="term" value="F:methionine-tRNA ligase activity"/>
    <property type="evidence" value="ECO:0007669"/>
    <property type="project" value="UniProtKB-EC"/>
</dbReference>
<dbReference type="GO" id="GO:0005524">
    <property type="term" value="F:ATP binding"/>
    <property type="evidence" value="ECO:0007669"/>
    <property type="project" value="UniProtKB-KW"/>
</dbReference>
<evidence type="ECO:0000259" key="10">
    <source>
        <dbReference type="Pfam" id="PF19303"/>
    </source>
</evidence>
<evidence type="ECO:0000313" key="11">
    <source>
        <dbReference type="EMBL" id="GIQ84815.1"/>
    </source>
</evidence>
<dbReference type="Proteomes" id="UP000265618">
    <property type="component" value="Unassembled WGS sequence"/>
</dbReference>
<evidence type="ECO:0000256" key="6">
    <source>
        <dbReference type="ARBA" id="ARBA00023146"/>
    </source>
</evidence>
<organism evidence="11 12">
    <name type="scientific">Kipferlia bialata</name>
    <dbReference type="NCBI Taxonomy" id="797122"/>
    <lineage>
        <taxon>Eukaryota</taxon>
        <taxon>Metamonada</taxon>
        <taxon>Carpediemonas-like organisms</taxon>
        <taxon>Kipferlia</taxon>
    </lineage>
</organism>
<feature type="domain" description="Methionyl/Leucyl tRNA synthetase" evidence="9">
    <location>
        <begin position="1"/>
        <end position="136"/>
    </location>
</feature>
<keyword evidence="6 7" id="KW-0030">Aminoacyl-tRNA synthetase</keyword>
<dbReference type="AlphaFoldDB" id="A0A9K3CYJ5"/>
<evidence type="ECO:0000256" key="4">
    <source>
        <dbReference type="ARBA" id="ARBA00022840"/>
    </source>
</evidence>
<keyword evidence="2 7" id="KW-0436">Ligase</keyword>
<evidence type="ECO:0000256" key="8">
    <source>
        <dbReference type="SAM" id="MobiDB-lite"/>
    </source>
</evidence>
<dbReference type="EMBL" id="BDIP01001636">
    <property type="protein sequence ID" value="GIQ84815.1"/>
    <property type="molecule type" value="Genomic_DNA"/>
</dbReference>
<dbReference type="InterPro" id="IPR023457">
    <property type="entry name" value="Met-tRNA_synth_2"/>
</dbReference>
<accession>A0A9K3CYJ5</accession>
<dbReference type="InterPro" id="IPR014729">
    <property type="entry name" value="Rossmann-like_a/b/a_fold"/>
</dbReference>
<name>A0A9K3CYJ5_9EUKA</name>
<dbReference type="SUPFAM" id="SSF52374">
    <property type="entry name" value="Nucleotidylyl transferase"/>
    <property type="match status" value="1"/>
</dbReference>
<dbReference type="InterPro" id="IPR033911">
    <property type="entry name" value="MetRS_core"/>
</dbReference>
<gene>
    <name evidence="11" type="ORF">KIPB_006383</name>
</gene>
<reference evidence="11 12" key="1">
    <citation type="journal article" date="2018" name="PLoS ONE">
        <title>The draft genome of Kipferlia bialata reveals reductive genome evolution in fornicate parasites.</title>
        <authorList>
            <person name="Tanifuji G."/>
            <person name="Takabayashi S."/>
            <person name="Kume K."/>
            <person name="Takagi M."/>
            <person name="Nakayama T."/>
            <person name="Kamikawa R."/>
            <person name="Inagaki Y."/>
            <person name="Hashimoto T."/>
        </authorList>
    </citation>
    <scope>NUCLEOTIDE SEQUENCE [LARGE SCALE GENOMIC DNA]</scope>
    <source>
        <strain evidence="11">NY0173</strain>
    </source>
</reference>
<keyword evidence="4 7" id="KW-0067">ATP-binding</keyword>
<comment type="similarity">
    <text evidence="7">Belongs to the class-I aminoacyl-tRNA synthetase family.</text>
</comment>
<dbReference type="PANTHER" id="PTHR43326">
    <property type="entry name" value="METHIONYL-TRNA SYNTHETASE"/>
    <property type="match status" value="1"/>
</dbReference>
<dbReference type="PRINTS" id="PR01041">
    <property type="entry name" value="TRNASYNTHMET"/>
</dbReference>
<dbReference type="OrthoDB" id="5844513at2759"/>
<dbReference type="PANTHER" id="PTHR43326:SF1">
    <property type="entry name" value="METHIONINE--TRNA LIGASE, MITOCHONDRIAL"/>
    <property type="match status" value="1"/>
</dbReference>
<dbReference type="Gene3D" id="1.10.730.10">
    <property type="entry name" value="Isoleucyl-tRNA Synthetase, Domain 1"/>
    <property type="match status" value="1"/>
</dbReference>
<dbReference type="InterPro" id="IPR041872">
    <property type="entry name" value="Anticodon_Met"/>
</dbReference>
<evidence type="ECO:0000259" key="9">
    <source>
        <dbReference type="Pfam" id="PF09334"/>
    </source>
</evidence>
<keyword evidence="3 7" id="KW-0547">Nucleotide-binding</keyword>
<dbReference type="GO" id="GO:0006431">
    <property type="term" value="P:methionyl-tRNA aminoacylation"/>
    <property type="evidence" value="ECO:0007669"/>
    <property type="project" value="InterPro"/>
</dbReference>
<dbReference type="Gene3D" id="3.40.50.620">
    <property type="entry name" value="HUPs"/>
    <property type="match status" value="1"/>
</dbReference>
<dbReference type="Pfam" id="PF09334">
    <property type="entry name" value="tRNA-synt_1g"/>
    <property type="match status" value="1"/>
</dbReference>
<evidence type="ECO:0000313" key="12">
    <source>
        <dbReference type="Proteomes" id="UP000265618"/>
    </source>
</evidence>
<evidence type="ECO:0000256" key="1">
    <source>
        <dbReference type="ARBA" id="ARBA00012838"/>
    </source>
</evidence>